<feature type="domain" description="Heat-inducible transcription repressor HrcA C-terminal" evidence="6">
    <location>
        <begin position="103"/>
        <end position="323"/>
    </location>
</feature>
<dbReference type="InParanoid" id="S0EU99"/>
<dbReference type="HAMAP" id="MF_00081">
    <property type="entry name" value="HrcA"/>
    <property type="match status" value="1"/>
</dbReference>
<sequence length="346" mass="38619">MMTLDGRKVRILQTVVEDYVQTTRPVGSERLMELCDLGCKPATIRNEMAEMADMGYLAQPHTSAGRIPTDLGYRYYVDELMDSRSSLKPEEVQQIRLPQGEVEELLQQTCRILAHLTHYASIATHPVTESVRLRRVYLAEADARHLLLVVLLSTGHVEHLLLESEVIPSSIDLLALSGYLHSITAGYTLEETLRGIPLSTVPQEFLGYRRLLQQVLQALAQMAASLSNRRVYLEGTGQLLRQPEFHDIQRLEILLNALEQHQALLQVLSRVSAQGRSYSVVIGSENEWEPLQACAIVTTTYEVAGQPVGYLGVVGPTRMEYWRATAAVQVMAQNLSNVLTNLSLAS</sequence>
<gene>
    <name evidence="5" type="primary">hrcA</name>
    <name evidence="7" type="ORF">CCALI_00037</name>
</gene>
<evidence type="ECO:0000256" key="5">
    <source>
        <dbReference type="HAMAP-Rule" id="MF_00081"/>
    </source>
</evidence>
<proteinExistence type="inferred from homology"/>
<dbReference type="InterPro" id="IPR002571">
    <property type="entry name" value="HrcA"/>
</dbReference>
<dbReference type="KEGG" id="ccz:CCALI_00037"/>
<dbReference type="InterPro" id="IPR029016">
    <property type="entry name" value="GAF-like_dom_sf"/>
</dbReference>
<comment type="function">
    <text evidence="5">Negative regulator of class I heat shock genes (grpE-dnaK-dnaJ and groELS operons). Prevents heat-shock induction of these operons.</text>
</comment>
<dbReference type="HOGENOM" id="CLU_050019_1_0_0"/>
<dbReference type="InterPro" id="IPR023120">
    <property type="entry name" value="WHTH_transcript_rep_HrcA_IDD"/>
</dbReference>
<dbReference type="Proteomes" id="UP000014227">
    <property type="component" value="Chromosome I"/>
</dbReference>
<dbReference type="RefSeq" id="WP_016481441.1">
    <property type="nucleotide sequence ID" value="NC_021487.1"/>
</dbReference>
<evidence type="ECO:0000313" key="7">
    <source>
        <dbReference type="EMBL" id="CCW33877.1"/>
    </source>
</evidence>
<dbReference type="STRING" id="454171.CP488_01123"/>
<dbReference type="Gene3D" id="3.30.450.40">
    <property type="match status" value="1"/>
</dbReference>
<evidence type="ECO:0000256" key="1">
    <source>
        <dbReference type="ARBA" id="ARBA00022491"/>
    </source>
</evidence>
<dbReference type="PANTHER" id="PTHR34824">
    <property type="entry name" value="HEAT-INDUCIBLE TRANSCRIPTION REPRESSOR HRCA"/>
    <property type="match status" value="1"/>
</dbReference>
<dbReference type="SUPFAM" id="SSF55781">
    <property type="entry name" value="GAF domain-like"/>
    <property type="match status" value="1"/>
</dbReference>
<name>S0EU99_CHTCT</name>
<dbReference type="PATRIC" id="fig|1303518.3.peg.38"/>
<evidence type="ECO:0000313" key="8">
    <source>
        <dbReference type="Proteomes" id="UP000014227"/>
    </source>
</evidence>
<dbReference type="PIRSF" id="PIRSF005485">
    <property type="entry name" value="HrcA"/>
    <property type="match status" value="1"/>
</dbReference>
<accession>S0EU99</accession>
<dbReference type="Gene3D" id="1.10.10.10">
    <property type="entry name" value="Winged helix-like DNA-binding domain superfamily/Winged helix DNA-binding domain"/>
    <property type="match status" value="1"/>
</dbReference>
<dbReference type="PANTHER" id="PTHR34824:SF1">
    <property type="entry name" value="HEAT-INDUCIBLE TRANSCRIPTION REPRESSOR HRCA"/>
    <property type="match status" value="1"/>
</dbReference>
<dbReference type="Pfam" id="PF01628">
    <property type="entry name" value="HrcA"/>
    <property type="match status" value="1"/>
</dbReference>
<keyword evidence="1 5" id="KW-0678">Repressor</keyword>
<keyword evidence="2 5" id="KW-0805">Transcription regulation</keyword>
<dbReference type="NCBIfam" id="TIGR00331">
    <property type="entry name" value="hrcA"/>
    <property type="match status" value="1"/>
</dbReference>
<comment type="similarity">
    <text evidence="5">Belongs to the HrcA family.</text>
</comment>
<dbReference type="InterPro" id="IPR036388">
    <property type="entry name" value="WH-like_DNA-bd_sf"/>
</dbReference>
<keyword evidence="8" id="KW-1185">Reference proteome</keyword>
<keyword evidence="4 5" id="KW-0804">Transcription</keyword>
<dbReference type="GO" id="GO:0045892">
    <property type="term" value="P:negative regulation of DNA-templated transcription"/>
    <property type="evidence" value="ECO:0007669"/>
    <property type="project" value="UniProtKB-UniRule"/>
</dbReference>
<dbReference type="eggNOG" id="COG1420">
    <property type="taxonomic scope" value="Bacteria"/>
</dbReference>
<evidence type="ECO:0000256" key="2">
    <source>
        <dbReference type="ARBA" id="ARBA00023015"/>
    </source>
</evidence>
<protein>
    <recommendedName>
        <fullName evidence="5">Heat-inducible transcription repressor HrcA</fullName>
    </recommendedName>
</protein>
<evidence type="ECO:0000259" key="6">
    <source>
        <dbReference type="Pfam" id="PF01628"/>
    </source>
</evidence>
<dbReference type="GO" id="GO:0003677">
    <property type="term" value="F:DNA binding"/>
    <property type="evidence" value="ECO:0007669"/>
    <property type="project" value="InterPro"/>
</dbReference>
<dbReference type="EMBL" id="HF951689">
    <property type="protein sequence ID" value="CCW33877.1"/>
    <property type="molecule type" value="Genomic_DNA"/>
</dbReference>
<organism evidence="7 8">
    <name type="scientific">Chthonomonas calidirosea (strain DSM 23976 / ICMP 18418 / T49)</name>
    <dbReference type="NCBI Taxonomy" id="1303518"/>
    <lineage>
        <taxon>Bacteria</taxon>
        <taxon>Bacillati</taxon>
        <taxon>Armatimonadota</taxon>
        <taxon>Chthonomonadia</taxon>
        <taxon>Chthonomonadales</taxon>
        <taxon>Chthonomonadaceae</taxon>
        <taxon>Chthonomonas</taxon>
    </lineage>
</organism>
<dbReference type="InterPro" id="IPR021153">
    <property type="entry name" value="HrcA_C"/>
</dbReference>
<evidence type="ECO:0000256" key="4">
    <source>
        <dbReference type="ARBA" id="ARBA00023163"/>
    </source>
</evidence>
<dbReference type="FunCoup" id="S0EU99">
    <property type="interactions" value="179"/>
</dbReference>
<dbReference type="OrthoDB" id="9783139at2"/>
<keyword evidence="3 5" id="KW-0346">Stress response</keyword>
<dbReference type="SUPFAM" id="SSF46785">
    <property type="entry name" value="Winged helix' DNA-binding domain"/>
    <property type="match status" value="1"/>
</dbReference>
<dbReference type="InterPro" id="IPR036390">
    <property type="entry name" value="WH_DNA-bd_sf"/>
</dbReference>
<dbReference type="Gene3D" id="3.30.390.60">
    <property type="entry name" value="Heat-inducible transcription repressor hrca homolog, domain 3"/>
    <property type="match status" value="1"/>
</dbReference>
<evidence type="ECO:0000256" key="3">
    <source>
        <dbReference type="ARBA" id="ARBA00023016"/>
    </source>
</evidence>
<reference evidence="8" key="1">
    <citation type="submission" date="2013-03" db="EMBL/GenBank/DDBJ databases">
        <title>Genome sequence of Chthonomonas calidirosea, the first sequenced genome from the Armatimonadetes phylum (formally candidate division OP10).</title>
        <authorList>
            <person name="Lee K.C.Y."/>
            <person name="Morgan X.C."/>
            <person name="Dunfield P.F."/>
            <person name="Tamas I."/>
            <person name="Houghton K.M."/>
            <person name="Vyssotski M."/>
            <person name="Ryan J.L.J."/>
            <person name="Lagutin K."/>
            <person name="McDonald I.R."/>
            <person name="Stott M.B."/>
        </authorList>
    </citation>
    <scope>NUCLEOTIDE SEQUENCE [LARGE SCALE GENOMIC DNA]</scope>
    <source>
        <strain evidence="8">DSM 23976 / ICMP 18418 / T49</strain>
    </source>
</reference>
<dbReference type="AlphaFoldDB" id="S0EU99"/>